<protein>
    <submittedName>
        <fullName evidence="7">Threonine/homoserine/homoserine lactone efflux protein</fullName>
    </submittedName>
</protein>
<reference evidence="7" key="1">
    <citation type="submission" date="2020-11" db="EMBL/GenBank/DDBJ databases">
        <title>Sequencing the genomes of 1000 actinobacteria strains.</title>
        <authorList>
            <person name="Klenk H.-P."/>
        </authorList>
    </citation>
    <scope>NUCLEOTIDE SEQUENCE</scope>
    <source>
        <strain evidence="7">DSM 43175</strain>
    </source>
</reference>
<dbReference type="Proteomes" id="UP000614047">
    <property type="component" value="Unassembled WGS sequence"/>
</dbReference>
<dbReference type="InterPro" id="IPR001123">
    <property type="entry name" value="LeuE-type"/>
</dbReference>
<name>A0A931DJA5_9ACTN</name>
<dbReference type="PANTHER" id="PTHR30086">
    <property type="entry name" value="ARGININE EXPORTER PROTEIN ARGO"/>
    <property type="match status" value="1"/>
</dbReference>
<keyword evidence="3 6" id="KW-0812">Transmembrane</keyword>
<dbReference type="RefSeq" id="WP_197011303.1">
    <property type="nucleotide sequence ID" value="NZ_BAABES010000005.1"/>
</dbReference>
<evidence type="ECO:0000313" key="7">
    <source>
        <dbReference type="EMBL" id="MBG6088606.1"/>
    </source>
</evidence>
<dbReference type="PANTHER" id="PTHR30086:SF20">
    <property type="entry name" value="ARGININE EXPORTER PROTEIN ARGO-RELATED"/>
    <property type="match status" value="1"/>
</dbReference>
<evidence type="ECO:0000256" key="5">
    <source>
        <dbReference type="ARBA" id="ARBA00023136"/>
    </source>
</evidence>
<dbReference type="EMBL" id="JADOUA010000001">
    <property type="protein sequence ID" value="MBG6088606.1"/>
    <property type="molecule type" value="Genomic_DNA"/>
</dbReference>
<organism evidence="7 8">
    <name type="scientific">Actinomadura viridis</name>
    <dbReference type="NCBI Taxonomy" id="58110"/>
    <lineage>
        <taxon>Bacteria</taxon>
        <taxon>Bacillati</taxon>
        <taxon>Actinomycetota</taxon>
        <taxon>Actinomycetes</taxon>
        <taxon>Streptosporangiales</taxon>
        <taxon>Thermomonosporaceae</taxon>
        <taxon>Actinomadura</taxon>
    </lineage>
</organism>
<keyword evidence="2" id="KW-1003">Cell membrane</keyword>
<dbReference type="AlphaFoldDB" id="A0A931DJA5"/>
<keyword evidence="8" id="KW-1185">Reference proteome</keyword>
<evidence type="ECO:0000256" key="6">
    <source>
        <dbReference type="SAM" id="Phobius"/>
    </source>
</evidence>
<evidence type="ECO:0000313" key="8">
    <source>
        <dbReference type="Proteomes" id="UP000614047"/>
    </source>
</evidence>
<dbReference type="PIRSF" id="PIRSF006324">
    <property type="entry name" value="LeuE"/>
    <property type="match status" value="1"/>
</dbReference>
<dbReference type="Pfam" id="PF01810">
    <property type="entry name" value="LysE"/>
    <property type="match status" value="1"/>
</dbReference>
<gene>
    <name evidence="7" type="ORF">IW256_002719</name>
</gene>
<comment type="subcellular location">
    <subcellularLocation>
        <location evidence="1">Cell membrane</location>
        <topology evidence="1">Multi-pass membrane protein</topology>
    </subcellularLocation>
</comment>
<feature type="transmembrane region" description="Helical" evidence="6">
    <location>
        <begin position="50"/>
        <end position="74"/>
    </location>
</feature>
<feature type="transmembrane region" description="Helical" evidence="6">
    <location>
        <begin position="159"/>
        <end position="180"/>
    </location>
</feature>
<evidence type="ECO:0000256" key="3">
    <source>
        <dbReference type="ARBA" id="ARBA00022692"/>
    </source>
</evidence>
<proteinExistence type="predicted"/>
<dbReference type="GO" id="GO:0005886">
    <property type="term" value="C:plasma membrane"/>
    <property type="evidence" value="ECO:0007669"/>
    <property type="project" value="UniProtKB-SubCell"/>
</dbReference>
<evidence type="ECO:0000256" key="1">
    <source>
        <dbReference type="ARBA" id="ARBA00004651"/>
    </source>
</evidence>
<evidence type="ECO:0000256" key="4">
    <source>
        <dbReference type="ARBA" id="ARBA00022989"/>
    </source>
</evidence>
<evidence type="ECO:0000256" key="2">
    <source>
        <dbReference type="ARBA" id="ARBA00022475"/>
    </source>
</evidence>
<keyword evidence="5 6" id="KW-0472">Membrane</keyword>
<sequence>MPVPPELLLPFLAASLLVTVIPGADMALVTRQVLLGGPALARRTVLGNLTGLLVHGAALAAGLSALLVASAAAYTTVKYAGAAYLVWLGVQAIRTAREPAPAGAAPAGPRDAAPAGPGAGGRAGRGAFLQGLVSTVLNPKPALFFLTFLPQFVDPGRGVLPQTLTLTAVHVLVGLVWLTAYAHLVGRARAVLTAPRVKAWLERTTGAVLIALGVRVAFERR</sequence>
<dbReference type="GO" id="GO:0015171">
    <property type="term" value="F:amino acid transmembrane transporter activity"/>
    <property type="evidence" value="ECO:0007669"/>
    <property type="project" value="TreeGrafter"/>
</dbReference>
<accession>A0A931DJA5</accession>
<keyword evidence="4 6" id="KW-1133">Transmembrane helix</keyword>
<comment type="caution">
    <text evidence="7">The sequence shown here is derived from an EMBL/GenBank/DDBJ whole genome shotgun (WGS) entry which is preliminary data.</text>
</comment>